<keyword evidence="8" id="KW-0249">Electron transport</keyword>
<evidence type="ECO:0000256" key="6">
    <source>
        <dbReference type="ARBA" id="ARBA00022692"/>
    </source>
</evidence>
<feature type="transmembrane region" description="Helical" evidence="12">
    <location>
        <begin position="131"/>
        <end position="153"/>
    </location>
</feature>
<feature type="transmembrane region" description="Helical" evidence="12">
    <location>
        <begin position="222"/>
        <end position="240"/>
    </location>
</feature>
<dbReference type="PANTHER" id="PTHR30365:SF0">
    <property type="entry name" value="CYTOCHROME BD-I UBIQUINOL OXIDASE SUBUNIT 1"/>
    <property type="match status" value="1"/>
</dbReference>
<keyword evidence="14" id="KW-1185">Reference proteome</keyword>
<feature type="transmembrane region" description="Helical" evidence="12">
    <location>
        <begin position="720"/>
        <end position="741"/>
    </location>
</feature>
<feature type="transmembrane region" description="Helical" evidence="12">
    <location>
        <begin position="815"/>
        <end position="834"/>
    </location>
</feature>
<dbReference type="PANTHER" id="PTHR30365">
    <property type="entry name" value="CYTOCHROME D UBIQUINOL OXIDASE"/>
    <property type="match status" value="1"/>
</dbReference>
<dbReference type="Pfam" id="PF02322">
    <property type="entry name" value="Cyt_bd_oxida_II"/>
    <property type="match status" value="1"/>
</dbReference>
<feature type="transmembrane region" description="Helical" evidence="12">
    <location>
        <begin position="526"/>
        <end position="545"/>
    </location>
</feature>
<feature type="transmembrane region" description="Helical" evidence="12">
    <location>
        <begin position="423"/>
        <end position="446"/>
    </location>
</feature>
<evidence type="ECO:0000256" key="8">
    <source>
        <dbReference type="ARBA" id="ARBA00022982"/>
    </source>
</evidence>
<feature type="transmembrane region" description="Helical" evidence="12">
    <location>
        <begin position="56"/>
        <end position="75"/>
    </location>
</feature>
<feature type="transmembrane region" description="Helical" evidence="12">
    <location>
        <begin position="636"/>
        <end position="658"/>
    </location>
</feature>
<organism evidence="13">
    <name type="scientific">Oppiella nova</name>
    <dbReference type="NCBI Taxonomy" id="334625"/>
    <lineage>
        <taxon>Eukaryota</taxon>
        <taxon>Metazoa</taxon>
        <taxon>Ecdysozoa</taxon>
        <taxon>Arthropoda</taxon>
        <taxon>Chelicerata</taxon>
        <taxon>Arachnida</taxon>
        <taxon>Acari</taxon>
        <taxon>Acariformes</taxon>
        <taxon>Sarcoptiformes</taxon>
        <taxon>Oribatida</taxon>
        <taxon>Brachypylina</taxon>
        <taxon>Oppioidea</taxon>
        <taxon>Oppiidae</taxon>
        <taxon>Oppiella</taxon>
    </lineage>
</organism>
<feature type="transmembrane region" description="Helical" evidence="12">
    <location>
        <begin position="678"/>
        <end position="699"/>
    </location>
</feature>
<evidence type="ECO:0000256" key="9">
    <source>
        <dbReference type="ARBA" id="ARBA00022989"/>
    </source>
</evidence>
<comment type="subcellular location">
    <subcellularLocation>
        <location evidence="1">Cell inner membrane</location>
        <topology evidence="1">Multi-pass membrane protein</topology>
    </subcellularLocation>
</comment>
<dbReference type="GO" id="GO:0019646">
    <property type="term" value="P:aerobic electron transport chain"/>
    <property type="evidence" value="ECO:0007669"/>
    <property type="project" value="InterPro"/>
</dbReference>
<keyword evidence="3" id="KW-1003">Cell membrane</keyword>
<dbReference type="EMBL" id="OC914827">
    <property type="protein sequence ID" value="CAD7636298.1"/>
    <property type="molecule type" value="Genomic_DNA"/>
</dbReference>
<evidence type="ECO:0000256" key="7">
    <source>
        <dbReference type="ARBA" id="ARBA00022723"/>
    </source>
</evidence>
<gene>
    <name evidence="13" type="ORF">ONB1V03_LOCUS95</name>
</gene>
<evidence type="ECO:0000256" key="1">
    <source>
        <dbReference type="ARBA" id="ARBA00004429"/>
    </source>
</evidence>
<feature type="transmembrane region" description="Helical" evidence="12">
    <location>
        <begin position="780"/>
        <end position="803"/>
    </location>
</feature>
<reference evidence="13" key="1">
    <citation type="submission" date="2020-11" db="EMBL/GenBank/DDBJ databases">
        <authorList>
            <person name="Tran Van P."/>
        </authorList>
    </citation>
    <scope>NUCLEOTIDE SEQUENCE</scope>
</reference>
<feature type="transmembrane region" description="Helical" evidence="12">
    <location>
        <begin position="20"/>
        <end position="44"/>
    </location>
</feature>
<proteinExistence type="predicted"/>
<keyword evidence="2" id="KW-0813">Transport</keyword>
<keyword evidence="10" id="KW-0408">Iron</keyword>
<dbReference type="GO" id="GO:0005886">
    <property type="term" value="C:plasma membrane"/>
    <property type="evidence" value="ECO:0007669"/>
    <property type="project" value="UniProtKB-SubCell"/>
</dbReference>
<evidence type="ECO:0000256" key="12">
    <source>
        <dbReference type="SAM" id="Phobius"/>
    </source>
</evidence>
<keyword evidence="4" id="KW-0997">Cell inner membrane</keyword>
<evidence type="ECO:0000256" key="5">
    <source>
        <dbReference type="ARBA" id="ARBA00022617"/>
    </source>
</evidence>
<keyword evidence="6 12" id="KW-0812">Transmembrane</keyword>
<dbReference type="AlphaFoldDB" id="A0A7R9Q8F6"/>
<dbReference type="InterPro" id="IPR002585">
    <property type="entry name" value="Cyt-d_ubiquinol_oxidase_su_1"/>
</dbReference>
<sequence>MISESVVDLSRFQFAMTAMYHFIFVPLTLGLAFILAIMETTYVISGKEIYKDMTKFWGKLFGINFALGVTTGLTMEFQFGTNWAYYSHYVGDIFGAPLAIEGLMAFFLESTFIGLFFFGWDRLSKVQHLSVTWLVALGSNLSALWILVANGWMQNPVGSEFNFETMRMELVDFGALIFNPVAQVKFVHTVSAGYVTGAIFVLAISSYYLLKKRDLPFARRSFAIAAIFGLASTLSVILLGDESGYELGDVQKTKLAAIESEWETHPAPAPFTLFGIPNQEEQRTDYAIKIPYAMGIIATRSLDKEVTGLKDLMVQHEARIRNGMVAYSELEKLRAGDRSPELMASFKENQKDLGYGLLLKKYTENVTDASEAHIQAATKDTIPNVTALFFSFRAMVASGFLMLLLFILATFAVAKRNAENKPWLLKFALFALPLPWIAAQTGWYVAEGGRQPWTIGEVLPTHLSASSLSTGDVWGSIIALAAFYTVLLIIEMYLMIKFSRLGPSSLHTASSNWGESIMIEYELLKIIWWVLVGVLLIGFALTDGFDMGSMALMPFVGKTDDERRAAINTIAPHWEGNQVWFVTAGGALFAAWPMVYATAFSGMYWALLLVLFALFLRPVGFDYRSKLQNTQWRNSWDWGLCIGGAVPALVFGVAFGNMFLGVPFTLDETVRSTYTGSFFALLNPFALVCGIVSLSMLCAHGGAWLMLRTDGVLRQRSAKATQLMGILFLVTFLGVGAWLYFGGIEGYTLVQPFNTNAVANPLAKEVLTTGNHGWMNNYSIYPITMLAPISAIFGAILIIFGAGKNKAGVSFTGSTLAVTGSILTAGFALFPFLMPSSINPTVSLTMWDAVSSKNTLTVMTVVASIFVPIILIYTTWCYYKMWGVITNKHVQDNSHSLY</sequence>
<dbReference type="InterPro" id="IPR003317">
    <property type="entry name" value="Cyt-d_oxidase_su2"/>
</dbReference>
<keyword evidence="11 12" id="KW-0472">Membrane</keyword>
<keyword evidence="7" id="KW-0479">Metal-binding</keyword>
<dbReference type="NCBIfam" id="TIGR00203">
    <property type="entry name" value="cydB"/>
    <property type="match status" value="1"/>
</dbReference>
<feature type="transmembrane region" description="Helical" evidence="12">
    <location>
        <begin position="186"/>
        <end position="210"/>
    </location>
</feature>
<feature type="transmembrane region" description="Helical" evidence="12">
    <location>
        <begin position="95"/>
        <end position="119"/>
    </location>
</feature>
<evidence type="ECO:0000313" key="13">
    <source>
        <dbReference type="EMBL" id="CAD7636298.1"/>
    </source>
</evidence>
<dbReference type="EMBL" id="CAJPVJ010000002">
    <property type="protein sequence ID" value="CAG2156420.1"/>
    <property type="molecule type" value="Genomic_DNA"/>
</dbReference>
<feature type="transmembrane region" description="Helical" evidence="12">
    <location>
        <begin position="594"/>
        <end position="616"/>
    </location>
</feature>
<evidence type="ECO:0000256" key="2">
    <source>
        <dbReference type="ARBA" id="ARBA00022448"/>
    </source>
</evidence>
<evidence type="ECO:0000256" key="10">
    <source>
        <dbReference type="ARBA" id="ARBA00023004"/>
    </source>
</evidence>
<evidence type="ECO:0000256" key="3">
    <source>
        <dbReference type="ARBA" id="ARBA00022475"/>
    </source>
</evidence>
<evidence type="ECO:0000256" key="11">
    <source>
        <dbReference type="ARBA" id="ARBA00023136"/>
    </source>
</evidence>
<dbReference type="GO" id="GO:0046872">
    <property type="term" value="F:metal ion binding"/>
    <property type="evidence" value="ECO:0007669"/>
    <property type="project" value="UniProtKB-KW"/>
</dbReference>
<accession>A0A7R9Q8F6</accession>
<name>A0A7R9Q8F6_9ACAR</name>
<dbReference type="Proteomes" id="UP000728032">
    <property type="component" value="Unassembled WGS sequence"/>
</dbReference>
<dbReference type="Pfam" id="PF01654">
    <property type="entry name" value="Cyt_bd_oxida_I"/>
    <property type="match status" value="1"/>
</dbReference>
<evidence type="ECO:0000313" key="14">
    <source>
        <dbReference type="Proteomes" id="UP000728032"/>
    </source>
</evidence>
<dbReference type="GO" id="GO:0020037">
    <property type="term" value="F:heme binding"/>
    <property type="evidence" value="ECO:0007669"/>
    <property type="project" value="TreeGrafter"/>
</dbReference>
<evidence type="ECO:0008006" key="15">
    <source>
        <dbReference type="Google" id="ProtNLM"/>
    </source>
</evidence>
<dbReference type="OrthoDB" id="10037521at2759"/>
<keyword evidence="5" id="KW-0349">Heme</keyword>
<feature type="transmembrane region" description="Helical" evidence="12">
    <location>
        <begin position="473"/>
        <end position="496"/>
    </location>
</feature>
<protein>
    <recommendedName>
        <fullName evidence="15">Cytochrome d terminal oxidase subunit 1</fullName>
    </recommendedName>
</protein>
<dbReference type="GO" id="GO:0009055">
    <property type="term" value="F:electron transfer activity"/>
    <property type="evidence" value="ECO:0007669"/>
    <property type="project" value="InterPro"/>
</dbReference>
<dbReference type="GO" id="GO:0070069">
    <property type="term" value="C:cytochrome complex"/>
    <property type="evidence" value="ECO:0007669"/>
    <property type="project" value="InterPro"/>
</dbReference>
<dbReference type="GO" id="GO:0016682">
    <property type="term" value="F:oxidoreductase activity, acting on diphenols and related substances as donors, oxygen as acceptor"/>
    <property type="evidence" value="ECO:0007669"/>
    <property type="project" value="TreeGrafter"/>
</dbReference>
<feature type="transmembrane region" description="Helical" evidence="12">
    <location>
        <begin position="854"/>
        <end position="879"/>
    </location>
</feature>
<feature type="transmembrane region" description="Helical" evidence="12">
    <location>
        <begin position="390"/>
        <end position="411"/>
    </location>
</feature>
<keyword evidence="9 12" id="KW-1133">Transmembrane helix</keyword>
<evidence type="ECO:0000256" key="4">
    <source>
        <dbReference type="ARBA" id="ARBA00022519"/>
    </source>
</evidence>